<gene>
    <name evidence="1" type="ORF">BO95DRAFT_464906</name>
</gene>
<evidence type="ECO:0000313" key="1">
    <source>
        <dbReference type="EMBL" id="RAH44415.1"/>
    </source>
</evidence>
<dbReference type="EMBL" id="KZ825353">
    <property type="protein sequence ID" value="RAH44415.1"/>
    <property type="molecule type" value="Genomic_DNA"/>
</dbReference>
<protein>
    <submittedName>
        <fullName evidence="1">Uncharacterized protein</fullName>
    </submittedName>
</protein>
<proteinExistence type="predicted"/>
<accession>A0ACD1G576</accession>
<reference evidence="1" key="1">
    <citation type="submission" date="2018-02" db="EMBL/GenBank/DDBJ databases">
        <title>The genomes of Aspergillus section Nigri reveals drivers in fungal speciation.</title>
        <authorList>
            <consortium name="DOE Joint Genome Institute"/>
            <person name="Vesth T.C."/>
            <person name="Nybo J."/>
            <person name="Theobald S."/>
            <person name="Brandl J."/>
            <person name="Frisvad J.C."/>
            <person name="Nielsen K.F."/>
            <person name="Lyhne E.K."/>
            <person name="Kogle M.E."/>
            <person name="Kuo A."/>
            <person name="Riley R."/>
            <person name="Clum A."/>
            <person name="Nolan M."/>
            <person name="Lipzen A."/>
            <person name="Salamov A."/>
            <person name="Henrissat B."/>
            <person name="Wiebenga A."/>
            <person name="De vries R.P."/>
            <person name="Grigoriev I.V."/>
            <person name="Mortensen U.H."/>
            <person name="Andersen M.R."/>
            <person name="Baker S.E."/>
        </authorList>
    </citation>
    <scope>NUCLEOTIDE SEQUENCE</scope>
    <source>
        <strain evidence="1">CBS 621.78</strain>
    </source>
</reference>
<name>A0ACD1G576_9EURO</name>
<dbReference type="Proteomes" id="UP000249057">
    <property type="component" value="Unassembled WGS sequence"/>
</dbReference>
<keyword evidence="2" id="KW-1185">Reference proteome</keyword>
<sequence length="472" mass="52002">MVADPTHTKLAVLIDADNARFSIIKLLLAEVAKYGTAHAKRAYGDWSSHSLTGWKEKLLEHSILPIQQFSYTHGKNSTDSAMIIDAMDLLYSGRYDGFCLVSSDSDFTRLAARIREAGLVVYGFGEAHTPQPFVAACDKFIYTGNLVHLDELAPHADRIVSPGKSDRANQAPLNPELASHLRAAVEAACNDEGWARLSDVGQLLTTRHSDFDSRSYGYHKLSDLITASSLFEISRRSSHKSSFTEIFNFSERGLGKECIGAECSFTASVRSILDPQAAAALTPTALGETTSPDIYDLAQDIQDNWNYDYKKLIGGNNIAENNKPWLIMVTAIVDKVQAARAVVPSADLVKKCTTALRWAQAARLTDLVGDVTADTLTGERTKTFIDNFENIEPKSVTRALGIDETGSETRAIEFEDLDYEGMSGGDADQLAEFMAWTETTPSKKTWPSHRRHREWALLYGEKATIMETACSN</sequence>
<organism evidence="1 2">
    <name type="scientific">Aspergillus brunneoviolaceus CBS 621.78</name>
    <dbReference type="NCBI Taxonomy" id="1450534"/>
    <lineage>
        <taxon>Eukaryota</taxon>
        <taxon>Fungi</taxon>
        <taxon>Dikarya</taxon>
        <taxon>Ascomycota</taxon>
        <taxon>Pezizomycotina</taxon>
        <taxon>Eurotiomycetes</taxon>
        <taxon>Eurotiomycetidae</taxon>
        <taxon>Eurotiales</taxon>
        <taxon>Aspergillaceae</taxon>
        <taxon>Aspergillus</taxon>
        <taxon>Aspergillus subgen. Circumdati</taxon>
    </lineage>
</organism>
<evidence type="ECO:0000313" key="2">
    <source>
        <dbReference type="Proteomes" id="UP000249057"/>
    </source>
</evidence>